<accession>A0A5B8NKW9</accession>
<evidence type="ECO:0000256" key="12">
    <source>
        <dbReference type="RuleBase" id="RU003784"/>
    </source>
</evidence>
<keyword evidence="15" id="KW-1185">Reference proteome</keyword>
<dbReference type="GO" id="GO:0005524">
    <property type="term" value="F:ATP binding"/>
    <property type="evidence" value="ECO:0007669"/>
    <property type="project" value="UniProtKB-UniRule"/>
</dbReference>
<dbReference type="InterPro" id="IPR018022">
    <property type="entry name" value="IPT"/>
</dbReference>
<evidence type="ECO:0000256" key="4">
    <source>
        <dbReference type="ARBA" id="ARBA00022679"/>
    </source>
</evidence>
<dbReference type="SUPFAM" id="SSF52540">
    <property type="entry name" value="P-loop containing nucleoside triphosphate hydrolases"/>
    <property type="match status" value="2"/>
</dbReference>
<protein>
    <recommendedName>
        <fullName evidence="10">tRNA dimethylallyltransferase</fullName>
        <ecNumber evidence="10">2.5.1.75</ecNumber>
    </recommendedName>
    <alternativeName>
        <fullName evidence="10">Dimethylallyl diphosphate:tRNA dimethylallyltransferase</fullName>
        <shortName evidence="10">DMAPP:tRNA dimethylallyltransferase</shortName>
        <shortName evidence="10">DMATase</shortName>
    </alternativeName>
    <alternativeName>
        <fullName evidence="10">Isopentenyl-diphosphate:tRNA isopentenyltransferase</fullName>
        <shortName evidence="10">IPP transferase</shortName>
        <shortName evidence="10">IPPT</shortName>
        <shortName evidence="10">IPTase</shortName>
    </alternativeName>
</protein>
<feature type="binding site" evidence="10">
    <location>
        <begin position="12"/>
        <end position="17"/>
    </location>
    <ligand>
        <name>substrate</name>
    </ligand>
</feature>
<keyword evidence="4 10" id="KW-0808">Transferase</keyword>
<dbReference type="OrthoDB" id="9776390at2"/>
<evidence type="ECO:0000256" key="3">
    <source>
        <dbReference type="ARBA" id="ARBA00005842"/>
    </source>
</evidence>
<proteinExistence type="inferred from homology"/>
<dbReference type="Gene3D" id="3.40.50.300">
    <property type="entry name" value="P-loop containing nucleotide triphosphate hydrolases"/>
    <property type="match status" value="1"/>
</dbReference>
<feature type="site" description="Interaction with substrate tRNA" evidence="10">
    <location>
        <position position="99"/>
    </location>
</feature>
<evidence type="ECO:0000313" key="15">
    <source>
        <dbReference type="Proteomes" id="UP000318453"/>
    </source>
</evidence>
<keyword evidence="8 10" id="KW-0460">Magnesium</keyword>
<dbReference type="HAMAP" id="MF_00185">
    <property type="entry name" value="IPP_trans"/>
    <property type="match status" value="1"/>
</dbReference>
<evidence type="ECO:0000256" key="11">
    <source>
        <dbReference type="RuleBase" id="RU003783"/>
    </source>
</evidence>
<feature type="site" description="Interaction with substrate tRNA" evidence="10">
    <location>
        <position position="122"/>
    </location>
</feature>
<evidence type="ECO:0000256" key="9">
    <source>
        <dbReference type="ARBA" id="ARBA00049563"/>
    </source>
</evidence>
<sequence length="295" mass="33286">MSTKLIVICGPTATGKSRLALKLAQELNTVILSADSRQVYRDFNIGTAKPTPEEQALISHYLIDICDPRHSLTVAEYQDKANHLITSLPYSPLLLVGGTGLYIKAITKGLKIPRVPAHPELRSRLKSLGQSQLYAFLQQVDPKAATKIHPNDQVRTLRALEVFYVTGKPISEQQGENPPSYPIQQIGLDCSPEELTKRIQTRTQKMLDLGLITEVKGLIEKYGWSLPLLDTLGYQEIKDYLAGETDLETAEELIVLHTRQFAKRQRTWFTSQAEITWFNSQQPDLYDAVRHYISE</sequence>
<evidence type="ECO:0000256" key="13">
    <source>
        <dbReference type="RuleBase" id="RU003785"/>
    </source>
</evidence>
<dbReference type="AlphaFoldDB" id="A0A5B8NKW9"/>
<evidence type="ECO:0000256" key="1">
    <source>
        <dbReference type="ARBA" id="ARBA00001946"/>
    </source>
</evidence>
<dbReference type="KEGG" id="enn:FRE64_06100"/>
<comment type="caution">
    <text evidence="10">Lacks conserved residue(s) required for the propagation of feature annotation.</text>
</comment>
<comment type="cofactor">
    <cofactor evidence="1 10">
        <name>Mg(2+)</name>
        <dbReference type="ChEBI" id="CHEBI:18420"/>
    </cofactor>
</comment>
<keyword evidence="6 10" id="KW-0547">Nucleotide-binding</keyword>
<dbReference type="InterPro" id="IPR027417">
    <property type="entry name" value="P-loop_NTPase"/>
</dbReference>
<evidence type="ECO:0000256" key="7">
    <source>
        <dbReference type="ARBA" id="ARBA00022840"/>
    </source>
</evidence>
<evidence type="ECO:0000256" key="8">
    <source>
        <dbReference type="ARBA" id="ARBA00022842"/>
    </source>
</evidence>
<keyword evidence="5 10" id="KW-0819">tRNA processing</keyword>
<dbReference type="GO" id="GO:0006400">
    <property type="term" value="P:tRNA modification"/>
    <property type="evidence" value="ECO:0007669"/>
    <property type="project" value="TreeGrafter"/>
</dbReference>
<dbReference type="Proteomes" id="UP000318453">
    <property type="component" value="Chromosome"/>
</dbReference>
<evidence type="ECO:0000256" key="6">
    <source>
        <dbReference type="ARBA" id="ARBA00022741"/>
    </source>
</evidence>
<evidence type="ECO:0000256" key="10">
    <source>
        <dbReference type="HAMAP-Rule" id="MF_00185"/>
    </source>
</evidence>
<dbReference type="InterPro" id="IPR039657">
    <property type="entry name" value="Dimethylallyltransferase"/>
</dbReference>
<organism evidence="14 15">
    <name type="scientific">Euhalothece natronophila Z-M001</name>
    <dbReference type="NCBI Taxonomy" id="522448"/>
    <lineage>
        <taxon>Bacteria</taxon>
        <taxon>Bacillati</taxon>
        <taxon>Cyanobacteriota</taxon>
        <taxon>Cyanophyceae</taxon>
        <taxon>Oscillatoriophycideae</taxon>
        <taxon>Chroococcales</taxon>
        <taxon>Halothecacae</taxon>
        <taxon>Halothece cluster</taxon>
        <taxon>Euhalothece</taxon>
    </lineage>
</organism>
<evidence type="ECO:0000256" key="5">
    <source>
        <dbReference type="ARBA" id="ARBA00022694"/>
    </source>
</evidence>
<dbReference type="Pfam" id="PF01715">
    <property type="entry name" value="IPPT"/>
    <property type="match status" value="1"/>
</dbReference>
<feature type="binding site" evidence="10">
    <location>
        <begin position="10"/>
        <end position="17"/>
    </location>
    <ligand>
        <name>ATP</name>
        <dbReference type="ChEBI" id="CHEBI:30616"/>
    </ligand>
</feature>
<dbReference type="RefSeq" id="WP_146295138.1">
    <property type="nucleotide sequence ID" value="NZ_CP042326.1"/>
</dbReference>
<dbReference type="PANTHER" id="PTHR11088">
    <property type="entry name" value="TRNA DIMETHYLALLYLTRANSFERASE"/>
    <property type="match status" value="1"/>
</dbReference>
<dbReference type="EMBL" id="CP042326">
    <property type="protein sequence ID" value="QDZ39537.1"/>
    <property type="molecule type" value="Genomic_DNA"/>
</dbReference>
<dbReference type="PANTHER" id="PTHR11088:SF60">
    <property type="entry name" value="TRNA DIMETHYLALLYLTRANSFERASE"/>
    <property type="match status" value="1"/>
</dbReference>
<dbReference type="GO" id="GO:0052381">
    <property type="term" value="F:tRNA dimethylallyltransferase activity"/>
    <property type="evidence" value="ECO:0007669"/>
    <property type="project" value="UniProtKB-UniRule"/>
</dbReference>
<comment type="similarity">
    <text evidence="3 10 13">Belongs to the IPP transferase family.</text>
</comment>
<dbReference type="EC" id="2.5.1.75" evidence="10"/>
<dbReference type="NCBIfam" id="TIGR00174">
    <property type="entry name" value="miaA"/>
    <property type="match status" value="1"/>
</dbReference>
<gene>
    <name evidence="10 14" type="primary">miaA</name>
    <name evidence="14" type="ORF">FRE64_06100</name>
</gene>
<comment type="subunit">
    <text evidence="10">Monomer.</text>
</comment>
<dbReference type="Gene3D" id="1.10.20.140">
    <property type="match status" value="1"/>
</dbReference>
<evidence type="ECO:0000313" key="14">
    <source>
        <dbReference type="EMBL" id="QDZ39537.1"/>
    </source>
</evidence>
<comment type="catalytic activity">
    <reaction evidence="9 10 11">
        <text>adenosine(37) in tRNA + dimethylallyl diphosphate = N(6)-dimethylallyladenosine(37) in tRNA + diphosphate</text>
        <dbReference type="Rhea" id="RHEA:26482"/>
        <dbReference type="Rhea" id="RHEA-COMP:10162"/>
        <dbReference type="Rhea" id="RHEA-COMP:10375"/>
        <dbReference type="ChEBI" id="CHEBI:33019"/>
        <dbReference type="ChEBI" id="CHEBI:57623"/>
        <dbReference type="ChEBI" id="CHEBI:74411"/>
        <dbReference type="ChEBI" id="CHEBI:74415"/>
        <dbReference type="EC" id="2.5.1.75"/>
    </reaction>
</comment>
<comment type="function">
    <text evidence="2 10 12">Catalyzes the transfer of a dimethylallyl group onto the adenine at position 37 in tRNAs that read codons beginning with uridine, leading to the formation of N6-(dimethylallyl)adenosine (i(6)A).</text>
</comment>
<evidence type="ECO:0000256" key="2">
    <source>
        <dbReference type="ARBA" id="ARBA00003213"/>
    </source>
</evidence>
<reference evidence="14" key="1">
    <citation type="submission" date="2019-08" db="EMBL/GenBank/DDBJ databases">
        <title>Carotenoids and Carotenoid Binding Proteins in the Halophilic Cyanobacterium Euhalothece sp. ZM00.</title>
        <authorList>
            <person name="Cho S.M."/>
            <person name="Song J.Y."/>
            <person name="Park Y.-I."/>
        </authorList>
    </citation>
    <scope>NUCLEOTIDE SEQUENCE [LARGE SCALE GENOMIC DNA]</scope>
    <source>
        <strain evidence="14">Z-M001</strain>
    </source>
</reference>
<feature type="region of interest" description="Interaction with substrate tRNA" evidence="10">
    <location>
        <begin position="35"/>
        <end position="38"/>
    </location>
</feature>
<keyword evidence="7 10" id="KW-0067">ATP-binding</keyword>
<name>A0A5B8NKW9_9CHRO</name>